<feature type="transmembrane region" description="Helical" evidence="1">
    <location>
        <begin position="35"/>
        <end position="56"/>
    </location>
</feature>
<dbReference type="Proteomes" id="UP000232196">
    <property type="component" value="Unassembled WGS sequence"/>
</dbReference>
<feature type="transmembrane region" description="Helical" evidence="1">
    <location>
        <begin position="174"/>
        <end position="194"/>
    </location>
</feature>
<comment type="caution">
    <text evidence="2">The sequence shown here is derived from an EMBL/GenBank/DDBJ whole genome shotgun (WGS) entry which is preliminary data.</text>
</comment>
<sequence>MSSQADFKFFISSAFRQIGTLLRLTFVQVLRRKAIFFYFSLLGFFLLGEWTCTTSVGGETSHGVSSYMYFILTSFWSLVFLVILTSDLLRQDMDSQVHTLWLSRPVDPFAYVGSKGLTLLICVVLFVLLAFGISSWFSLEIPWEFLWYQGTMMLVYSFFVLLVLLVTLFSNQSLAIVSSLGLILFSCILDFVAYNQNIDMSAEASDFKKFVLKAIYWVLPQVGTVFYHSFALFLGKADPKNFYGPYSFVQVGAWIVILKSTLWLSTRHKEI</sequence>
<dbReference type="AlphaFoldDB" id="A0A2M9XIE1"/>
<name>A0A2M9XIE1_9LEPT</name>
<reference evidence="2 3" key="1">
    <citation type="submission" date="2017-07" db="EMBL/GenBank/DDBJ databases">
        <title>Leptospira spp. isolated from tropical soils.</title>
        <authorList>
            <person name="Thibeaux R."/>
            <person name="Iraola G."/>
            <person name="Ferres I."/>
            <person name="Bierque E."/>
            <person name="Girault D."/>
            <person name="Soupe-Gilbert M.-E."/>
            <person name="Picardeau M."/>
            <person name="Goarant C."/>
        </authorList>
    </citation>
    <scope>NUCLEOTIDE SEQUENCE [LARGE SCALE GENOMIC DNA]</scope>
    <source>
        <strain evidence="2 3">MCA1-C-A1</strain>
    </source>
</reference>
<feature type="transmembrane region" description="Helical" evidence="1">
    <location>
        <begin position="68"/>
        <end position="89"/>
    </location>
</feature>
<gene>
    <name evidence="2" type="ORF">CH357_02535</name>
</gene>
<keyword evidence="1" id="KW-0472">Membrane</keyword>
<feature type="transmembrane region" description="Helical" evidence="1">
    <location>
        <begin position="145"/>
        <end position="167"/>
    </location>
</feature>
<keyword evidence="3" id="KW-1185">Reference proteome</keyword>
<keyword evidence="1" id="KW-0812">Transmembrane</keyword>
<dbReference type="EMBL" id="NPDN01000001">
    <property type="protein sequence ID" value="PJZ27443.1"/>
    <property type="molecule type" value="Genomic_DNA"/>
</dbReference>
<feature type="transmembrane region" description="Helical" evidence="1">
    <location>
        <begin position="109"/>
        <end position="133"/>
    </location>
</feature>
<evidence type="ECO:0000313" key="2">
    <source>
        <dbReference type="EMBL" id="PJZ27443.1"/>
    </source>
</evidence>
<feature type="transmembrane region" description="Helical" evidence="1">
    <location>
        <begin position="246"/>
        <end position="265"/>
    </location>
</feature>
<protein>
    <submittedName>
        <fullName evidence="2">ABC transporter permease</fullName>
    </submittedName>
</protein>
<proteinExistence type="predicted"/>
<evidence type="ECO:0000313" key="3">
    <source>
        <dbReference type="Proteomes" id="UP000232196"/>
    </source>
</evidence>
<accession>A0A2M9XIE1</accession>
<feature type="transmembrane region" description="Helical" evidence="1">
    <location>
        <begin position="214"/>
        <end position="234"/>
    </location>
</feature>
<keyword evidence="1" id="KW-1133">Transmembrane helix</keyword>
<dbReference type="OrthoDB" id="341620at2"/>
<organism evidence="2 3">
    <name type="scientific">Leptospira hartskeerlii</name>
    <dbReference type="NCBI Taxonomy" id="2023177"/>
    <lineage>
        <taxon>Bacteria</taxon>
        <taxon>Pseudomonadati</taxon>
        <taxon>Spirochaetota</taxon>
        <taxon>Spirochaetia</taxon>
        <taxon>Leptospirales</taxon>
        <taxon>Leptospiraceae</taxon>
        <taxon>Leptospira</taxon>
    </lineage>
</organism>
<evidence type="ECO:0000256" key="1">
    <source>
        <dbReference type="SAM" id="Phobius"/>
    </source>
</evidence>